<evidence type="ECO:0000256" key="4">
    <source>
        <dbReference type="ARBA" id="ARBA00022989"/>
    </source>
</evidence>
<evidence type="ECO:0000256" key="1">
    <source>
        <dbReference type="ARBA" id="ARBA00004651"/>
    </source>
</evidence>
<dbReference type="OrthoDB" id="9778389at2"/>
<feature type="transmembrane region" description="Helical" evidence="6">
    <location>
        <begin position="54"/>
        <end position="72"/>
    </location>
</feature>
<reference evidence="7 8" key="1">
    <citation type="submission" date="2014-06" db="EMBL/GenBank/DDBJ databases">
        <title>The genome of the endonuclear symbiont Nucleicultrix amoebiphila.</title>
        <authorList>
            <person name="Schulz F."/>
            <person name="Horn M."/>
        </authorList>
    </citation>
    <scope>NUCLEOTIDE SEQUENCE [LARGE SCALE GENOMIC DNA]</scope>
    <source>
        <strain evidence="7 8">FS5</strain>
    </source>
</reference>
<protein>
    <recommendedName>
        <fullName evidence="9">ABC transporter permease</fullName>
    </recommendedName>
</protein>
<dbReference type="EMBL" id="CP008743">
    <property type="protein sequence ID" value="ARN84903.1"/>
    <property type="molecule type" value="Genomic_DNA"/>
</dbReference>
<evidence type="ECO:0000256" key="6">
    <source>
        <dbReference type="SAM" id="Phobius"/>
    </source>
</evidence>
<dbReference type="Proteomes" id="UP000237351">
    <property type="component" value="Chromosome"/>
</dbReference>
<dbReference type="STRING" id="1414854.GQ61_05945"/>
<feature type="transmembrane region" description="Helical" evidence="6">
    <location>
        <begin position="126"/>
        <end position="144"/>
    </location>
</feature>
<keyword evidence="4 6" id="KW-1133">Transmembrane helix</keyword>
<dbReference type="RefSeq" id="WP_085784410.1">
    <property type="nucleotide sequence ID" value="NZ_CP008743.1"/>
</dbReference>
<dbReference type="CDD" id="cd06574">
    <property type="entry name" value="TM_PBP1_branched-chain-AA_like"/>
    <property type="match status" value="1"/>
</dbReference>
<keyword evidence="2" id="KW-1003">Cell membrane</keyword>
<feature type="transmembrane region" description="Helical" evidence="6">
    <location>
        <begin position="175"/>
        <end position="194"/>
    </location>
</feature>
<comment type="subcellular location">
    <subcellularLocation>
        <location evidence="1">Cell membrane</location>
        <topology evidence="1">Multi-pass membrane protein</topology>
    </subcellularLocation>
</comment>
<sequence>MIVDLIDQAFLFLPLALGIYFSYSILKIPDLTVEGSFILGASLFAAVLERGGGPILATVSALAGGGLSGLTVSLIQSKNRISPLIAGILMVFILNALSLIIMQTPLISLSTKLFLFEGTFLPLSRFTALVLITVLVGSVLAWVLHSRFGLVLRAYGQNRVLLALYGKNPEIYRRTGLIIGNMLAALSGILTAYANGYADVNMGIGLALIGIGTVILGHQLQHHFLKKTSEVLGLLFCVLGVTLYFLVFNLFLMIGVEPLYLKLLVGVFLIAILWNRAPEALRGGNL</sequence>
<dbReference type="GO" id="GO:0022857">
    <property type="term" value="F:transmembrane transporter activity"/>
    <property type="evidence" value="ECO:0007669"/>
    <property type="project" value="InterPro"/>
</dbReference>
<dbReference type="AlphaFoldDB" id="A0A1W6N4Y1"/>
<gene>
    <name evidence="7" type="ORF">GQ61_05945</name>
</gene>
<feature type="transmembrane region" description="Helical" evidence="6">
    <location>
        <begin position="6"/>
        <end position="26"/>
    </location>
</feature>
<keyword evidence="5 6" id="KW-0472">Membrane</keyword>
<evidence type="ECO:0000256" key="3">
    <source>
        <dbReference type="ARBA" id="ARBA00022692"/>
    </source>
</evidence>
<feature type="transmembrane region" description="Helical" evidence="6">
    <location>
        <begin position="232"/>
        <end position="253"/>
    </location>
</feature>
<organism evidence="7 8">
    <name type="scientific">Candidatus Nucleicultrix amoebiphila FS5</name>
    <dbReference type="NCBI Taxonomy" id="1414854"/>
    <lineage>
        <taxon>Bacteria</taxon>
        <taxon>Pseudomonadati</taxon>
        <taxon>Pseudomonadota</taxon>
        <taxon>Alphaproteobacteria</taxon>
        <taxon>Holosporales</taxon>
        <taxon>Candidatus Nucleicultricaceae</taxon>
        <taxon>Candidatus Nucleicultrix</taxon>
    </lineage>
</organism>
<feature type="transmembrane region" description="Helical" evidence="6">
    <location>
        <begin position="259"/>
        <end position="277"/>
    </location>
</feature>
<evidence type="ECO:0000256" key="2">
    <source>
        <dbReference type="ARBA" id="ARBA00022475"/>
    </source>
</evidence>
<dbReference type="GO" id="GO:0005886">
    <property type="term" value="C:plasma membrane"/>
    <property type="evidence" value="ECO:0007669"/>
    <property type="project" value="UniProtKB-SubCell"/>
</dbReference>
<dbReference type="Pfam" id="PF02653">
    <property type="entry name" value="BPD_transp_2"/>
    <property type="match status" value="1"/>
</dbReference>
<feature type="transmembrane region" description="Helical" evidence="6">
    <location>
        <begin position="200"/>
        <end position="220"/>
    </location>
</feature>
<evidence type="ECO:0000313" key="7">
    <source>
        <dbReference type="EMBL" id="ARN84903.1"/>
    </source>
</evidence>
<evidence type="ECO:0008006" key="9">
    <source>
        <dbReference type="Google" id="ProtNLM"/>
    </source>
</evidence>
<proteinExistence type="predicted"/>
<evidence type="ECO:0000313" key="8">
    <source>
        <dbReference type="Proteomes" id="UP000237351"/>
    </source>
</evidence>
<dbReference type="KEGG" id="naf:GQ61_05945"/>
<accession>A0A1W6N4Y1</accession>
<dbReference type="PANTHER" id="PTHR32196:SF69">
    <property type="entry name" value="BRANCHED-CHAIN AMINO ACID TRANSPORT SYSTEM, PERMEASE PROTEIN"/>
    <property type="match status" value="1"/>
</dbReference>
<dbReference type="PANTHER" id="PTHR32196">
    <property type="entry name" value="ABC TRANSPORTER PERMEASE PROTEIN YPHD-RELATED-RELATED"/>
    <property type="match status" value="1"/>
</dbReference>
<dbReference type="InterPro" id="IPR001851">
    <property type="entry name" value="ABC_transp_permease"/>
</dbReference>
<name>A0A1W6N4Y1_9PROT</name>
<keyword evidence="3 6" id="KW-0812">Transmembrane</keyword>
<evidence type="ECO:0000256" key="5">
    <source>
        <dbReference type="ARBA" id="ARBA00023136"/>
    </source>
</evidence>
<feature type="transmembrane region" description="Helical" evidence="6">
    <location>
        <begin position="84"/>
        <end position="106"/>
    </location>
</feature>
<keyword evidence="8" id="KW-1185">Reference proteome</keyword>